<gene>
    <name evidence="1" type="ORF">CCACVL1_20041</name>
</gene>
<comment type="caution">
    <text evidence="1">The sequence shown here is derived from an EMBL/GenBank/DDBJ whole genome shotgun (WGS) entry which is preliminary data.</text>
</comment>
<dbReference type="EMBL" id="AWWV01012234">
    <property type="protein sequence ID" value="OMO68176.1"/>
    <property type="molecule type" value="Genomic_DNA"/>
</dbReference>
<dbReference type="Gramene" id="OMO68176">
    <property type="protein sequence ID" value="OMO68176"/>
    <property type="gene ID" value="CCACVL1_20041"/>
</dbReference>
<reference evidence="1 2" key="1">
    <citation type="submission" date="2013-09" db="EMBL/GenBank/DDBJ databases">
        <title>Corchorus capsularis genome sequencing.</title>
        <authorList>
            <person name="Alam M."/>
            <person name="Haque M.S."/>
            <person name="Islam M.S."/>
            <person name="Emdad E.M."/>
            <person name="Islam M.M."/>
            <person name="Ahmed B."/>
            <person name="Halim A."/>
            <person name="Hossen Q.M.M."/>
            <person name="Hossain M.Z."/>
            <person name="Ahmed R."/>
            <person name="Khan M.M."/>
            <person name="Islam R."/>
            <person name="Rashid M.M."/>
            <person name="Khan S.A."/>
            <person name="Rahman M.S."/>
            <person name="Alam M."/>
        </authorList>
    </citation>
    <scope>NUCLEOTIDE SEQUENCE [LARGE SCALE GENOMIC DNA]</scope>
    <source>
        <strain evidence="2">cv. CVL-1</strain>
        <tissue evidence="1">Whole seedling</tissue>
    </source>
</reference>
<dbReference type="Proteomes" id="UP000188268">
    <property type="component" value="Unassembled WGS sequence"/>
</dbReference>
<name>A0A1R3HD27_COCAP</name>
<organism evidence="1 2">
    <name type="scientific">Corchorus capsularis</name>
    <name type="common">Jute</name>
    <dbReference type="NCBI Taxonomy" id="210143"/>
    <lineage>
        <taxon>Eukaryota</taxon>
        <taxon>Viridiplantae</taxon>
        <taxon>Streptophyta</taxon>
        <taxon>Embryophyta</taxon>
        <taxon>Tracheophyta</taxon>
        <taxon>Spermatophyta</taxon>
        <taxon>Magnoliopsida</taxon>
        <taxon>eudicotyledons</taxon>
        <taxon>Gunneridae</taxon>
        <taxon>Pentapetalae</taxon>
        <taxon>rosids</taxon>
        <taxon>malvids</taxon>
        <taxon>Malvales</taxon>
        <taxon>Malvaceae</taxon>
        <taxon>Grewioideae</taxon>
        <taxon>Apeibeae</taxon>
        <taxon>Corchorus</taxon>
    </lineage>
</organism>
<accession>A0A1R3HD27</accession>
<protein>
    <submittedName>
        <fullName evidence="1">Uncharacterized protein</fullName>
    </submittedName>
</protein>
<sequence length="45" mass="4849">MANRAPPLPESDCGKENRCLELANSKHGGKPGDSSWVLLDYMSSS</sequence>
<evidence type="ECO:0000313" key="1">
    <source>
        <dbReference type="EMBL" id="OMO68176.1"/>
    </source>
</evidence>
<dbReference type="AlphaFoldDB" id="A0A1R3HD27"/>
<evidence type="ECO:0000313" key="2">
    <source>
        <dbReference type="Proteomes" id="UP000188268"/>
    </source>
</evidence>
<keyword evidence="2" id="KW-1185">Reference proteome</keyword>
<proteinExistence type="predicted"/>